<feature type="transmembrane region" description="Helical" evidence="1">
    <location>
        <begin position="48"/>
        <end position="65"/>
    </location>
</feature>
<feature type="transmembrane region" description="Helical" evidence="1">
    <location>
        <begin position="6"/>
        <end position="27"/>
    </location>
</feature>
<organism evidence="2 3">
    <name type="scientific">Heterorhabditis bacteriophora</name>
    <name type="common">Entomopathogenic nematode worm</name>
    <dbReference type="NCBI Taxonomy" id="37862"/>
    <lineage>
        <taxon>Eukaryota</taxon>
        <taxon>Metazoa</taxon>
        <taxon>Ecdysozoa</taxon>
        <taxon>Nematoda</taxon>
        <taxon>Chromadorea</taxon>
        <taxon>Rhabditida</taxon>
        <taxon>Rhabditina</taxon>
        <taxon>Rhabditomorpha</taxon>
        <taxon>Strongyloidea</taxon>
        <taxon>Heterorhabditidae</taxon>
        <taxon>Heterorhabditis</taxon>
    </lineage>
</organism>
<reference evidence="3" key="1">
    <citation type="submission" date="2016-11" db="UniProtKB">
        <authorList>
            <consortium name="WormBaseParasite"/>
        </authorList>
    </citation>
    <scope>IDENTIFICATION</scope>
</reference>
<keyword evidence="1" id="KW-0812">Transmembrane</keyword>
<evidence type="ECO:0000313" key="2">
    <source>
        <dbReference type="Proteomes" id="UP000095283"/>
    </source>
</evidence>
<name>A0A1I7X2Z2_HETBA</name>
<proteinExistence type="predicted"/>
<accession>A0A1I7X2Z2</accession>
<evidence type="ECO:0000256" key="1">
    <source>
        <dbReference type="SAM" id="Phobius"/>
    </source>
</evidence>
<keyword evidence="2" id="KW-1185">Reference proteome</keyword>
<keyword evidence="1" id="KW-0472">Membrane</keyword>
<dbReference type="AlphaFoldDB" id="A0A1I7X2Z2"/>
<dbReference type="Proteomes" id="UP000095283">
    <property type="component" value="Unplaced"/>
</dbReference>
<keyword evidence="1" id="KW-1133">Transmembrane helix</keyword>
<sequence length="67" mass="8148">MVLAVNSAECWLICTIIYYCTTPFCFLNTFSKQKFFLKYVLFNMRIRILLLFLIAILIFINTEYWKF</sequence>
<dbReference type="WBParaSite" id="Hba_11967">
    <property type="protein sequence ID" value="Hba_11967"/>
    <property type="gene ID" value="Hba_11967"/>
</dbReference>
<protein>
    <submittedName>
        <fullName evidence="3">7TM_GPCR_Srx domain-containing protein</fullName>
    </submittedName>
</protein>
<evidence type="ECO:0000313" key="3">
    <source>
        <dbReference type="WBParaSite" id="Hba_11967"/>
    </source>
</evidence>